<dbReference type="FunFam" id="3.90.70.10:FF:000041">
    <property type="entry name" value="Inactive ubiquitin carboxyl-terminal hydrolase 53"/>
    <property type="match status" value="1"/>
</dbReference>
<dbReference type="GO" id="GO:0016787">
    <property type="term" value="F:hydrolase activity"/>
    <property type="evidence" value="ECO:0007669"/>
    <property type="project" value="UniProtKB-KW"/>
</dbReference>
<dbReference type="GO" id="GO:0030018">
    <property type="term" value="C:Z disc"/>
    <property type="evidence" value="ECO:0007669"/>
    <property type="project" value="InterPro"/>
</dbReference>
<feature type="region of interest" description="Disordered" evidence="6">
    <location>
        <begin position="30"/>
        <end position="76"/>
    </location>
</feature>
<comment type="caution">
    <text evidence="8">The sequence shown here is derived from an EMBL/GenBank/DDBJ whole genome shotgun (WGS) entry which is preliminary data.</text>
</comment>
<feature type="compositionally biased region" description="Polar residues" evidence="6">
    <location>
        <begin position="662"/>
        <end position="675"/>
    </location>
</feature>
<feature type="region of interest" description="Disordered" evidence="6">
    <location>
        <begin position="599"/>
        <end position="675"/>
    </location>
</feature>
<proteinExistence type="inferred from homology"/>
<dbReference type="PANTHER" id="PTHR22975:SF6">
    <property type="entry name" value="INACTIVE UBIQUITIN CARBOXYL-TERMINAL HYDROLASE 53"/>
    <property type="match status" value="1"/>
</dbReference>
<dbReference type="Pfam" id="PF05556">
    <property type="entry name" value="Calsarcin"/>
    <property type="match status" value="1"/>
</dbReference>
<feature type="compositionally biased region" description="Basic and acidic residues" evidence="6">
    <location>
        <begin position="945"/>
        <end position="976"/>
    </location>
</feature>
<dbReference type="GO" id="GO:0005911">
    <property type="term" value="C:cell-cell junction"/>
    <property type="evidence" value="ECO:0007669"/>
    <property type="project" value="TreeGrafter"/>
</dbReference>
<evidence type="ECO:0000256" key="4">
    <source>
        <dbReference type="ARBA" id="ARBA00022786"/>
    </source>
</evidence>
<keyword evidence="9" id="KW-1185">Reference proteome</keyword>
<protein>
    <recommendedName>
        <fullName evidence="7">USP domain-containing protein</fullName>
    </recommendedName>
</protein>
<dbReference type="SUPFAM" id="SSF54001">
    <property type="entry name" value="Cysteine proteinases"/>
    <property type="match status" value="1"/>
</dbReference>
<evidence type="ECO:0000313" key="9">
    <source>
        <dbReference type="Proteomes" id="UP000322234"/>
    </source>
</evidence>
<feature type="compositionally biased region" description="Polar residues" evidence="6">
    <location>
        <begin position="545"/>
        <end position="562"/>
    </location>
</feature>
<feature type="compositionally biased region" description="Low complexity" evidence="6">
    <location>
        <begin position="691"/>
        <end position="701"/>
    </location>
</feature>
<comment type="similarity">
    <text evidence="1">Belongs to the peptidase C19 family.</text>
</comment>
<dbReference type="Gene3D" id="3.90.70.10">
    <property type="entry name" value="Cysteine proteinases"/>
    <property type="match status" value="1"/>
</dbReference>
<evidence type="ECO:0000256" key="1">
    <source>
        <dbReference type="ARBA" id="ARBA00009085"/>
    </source>
</evidence>
<reference evidence="8" key="1">
    <citation type="submission" date="2019-10" db="EMBL/GenBank/DDBJ databases">
        <title>The sequence and de novo assembly of the wild yak genome.</title>
        <authorList>
            <person name="Liu Y."/>
        </authorList>
    </citation>
    <scope>NUCLEOTIDE SEQUENCE [LARGE SCALE GENOMIC DNA]</scope>
    <source>
        <strain evidence="8">WY2019</strain>
    </source>
</reference>
<dbReference type="CDD" id="cd02257">
    <property type="entry name" value="Peptidase_C19"/>
    <property type="match status" value="1"/>
</dbReference>
<dbReference type="InterPro" id="IPR052398">
    <property type="entry name" value="Ubiquitin_hydrolase_53/54"/>
</dbReference>
<dbReference type="InterPro" id="IPR038765">
    <property type="entry name" value="Papain-like_cys_pep_sf"/>
</dbReference>
<dbReference type="GO" id="GO:0007605">
    <property type="term" value="P:sensory perception of sound"/>
    <property type="evidence" value="ECO:0007669"/>
    <property type="project" value="TreeGrafter"/>
</dbReference>
<dbReference type="PROSITE" id="PS50235">
    <property type="entry name" value="USP_3"/>
    <property type="match status" value="1"/>
</dbReference>
<dbReference type="InterPro" id="IPR008438">
    <property type="entry name" value="MYOZ"/>
</dbReference>
<feature type="region of interest" description="Disordered" evidence="6">
    <location>
        <begin position="687"/>
        <end position="770"/>
    </location>
</feature>
<feature type="region of interest" description="Disordered" evidence="6">
    <location>
        <begin position="517"/>
        <end position="578"/>
    </location>
</feature>
<dbReference type="EMBL" id="VBQZ03000008">
    <property type="protein sequence ID" value="MXQ81543.1"/>
    <property type="molecule type" value="Genomic_DNA"/>
</dbReference>
<feature type="compositionally biased region" description="Basic and acidic residues" evidence="6">
    <location>
        <begin position="600"/>
        <end position="625"/>
    </location>
</feature>
<gene>
    <name evidence="8" type="ORF">E5288_WYG012024</name>
</gene>
<dbReference type="AlphaFoldDB" id="A0A6B0R1W6"/>
<sequence>MRQRRSDKYTFENFQYETKAQINHNIAMQNEKLDGINLESGSQQAPFTPPNTPDPRSPPNPENIAPGYSGPLKEIPPERFNTTAVPKYYQSPWEQAISNDPELLEALYPKFFKPEGKAELPDYRSFNRVATPFGGFEKASKMVKFKKLTTILHPEVSFMDYEAYYFISQGHVDESIVSEHRTELIMVLWQLDIFRRSLRVLTGHVCQGDACIFCALKTIFAQFQHSQEKALPSDNIRHALAESFRDEQRFQLGLMDDAAECFENILERIHFHIVPSRDADMCTSKSCITHQKFAMTLYEQCVCRSCGASSDPLPFTEFVRYISTTALCNEVERMMERHERFKPDMFAELLQAANTTDDYRKCPSNCGQKIKIRRVLMNCPEIVTIGLVWDSEHSDLTEDVVRNLATQLYLPGLFYRVTDENAKNSELYLVGMICYTSRHYCAFAFHTKSSKWVFFDDANVKEVGSRWKDVVSKCIRCHFQPLLLFYANPDGTAVSTEDALRQVINWSHHKSIAENIGCEKPSISKSENSKENGFGDQTKQRENQKFQADSISSFNRSHIQTSGGRGPVKSGHNDQREKIKDISRECALKAIEQKNLLSSQRKDLERGQRKDLGRHRDLVDEDPPHFKTGSPPTLNGFRQYGNSHLYHSQGKGPCKHDRNAHQNRTSAQTLSSSKSQILALGEKITGKIKSDSGTGYDTDSSQDSRDKGSSSNGSNKSRNRGWKPMRETLNVDSIFNESEKRQQSPRHKSNISNKSKYSKDQSFNNWPKENPKQKCLMTIYEDEIKQETGSRSSLEFNGKVAEKNKALKETKVHGDNWQMQRTESGYESSDHISNGSANLDSPIIDGNGTLVDISGDKETTSFSDQIKTSNLNTERVNYTSQQSKNNLEGFKRELKNLDVASKAHEFHPESHLQIKNPLIKRSHIHETNGKTLPSSNPEILKDHTVREHTHQSDEQKLEKSSEPKFSEWLNKEKSEKTGLLFHTDDNSGSGKRVNSNETVSPSSSWSSHMRTVGSKPETAPLIQQQNMMERYYSENSLPREHLVQSTCRSDGCQMPKLVCQNAPPPLPPKKYAMTSVPQSEKNDSTPDVKVTETFKTNSSSLLKHSLSTASELGVDMSLYVNDERFKDTFQAKEYFSNTSNTPSSSATKDFQADSGRAVGAFCQPETDSSSTCPNETVSLTTYFSVDNCMTDTYRLKYHQRPKLCFPENSGFCNDNSLSQNERELGPVLHSSFGSNCPSEQKHKPGIYCNR</sequence>
<organism evidence="8 9">
    <name type="scientific">Bos mutus</name>
    <name type="common">wild yak</name>
    <dbReference type="NCBI Taxonomy" id="72004"/>
    <lineage>
        <taxon>Eukaryota</taxon>
        <taxon>Metazoa</taxon>
        <taxon>Chordata</taxon>
        <taxon>Craniata</taxon>
        <taxon>Vertebrata</taxon>
        <taxon>Euteleostomi</taxon>
        <taxon>Mammalia</taxon>
        <taxon>Eutheria</taxon>
        <taxon>Laurasiatheria</taxon>
        <taxon>Artiodactyla</taxon>
        <taxon>Ruminantia</taxon>
        <taxon>Pecora</taxon>
        <taxon>Bovidae</taxon>
        <taxon>Bovinae</taxon>
        <taxon>Bos</taxon>
    </lineage>
</organism>
<feature type="domain" description="USP" evidence="7">
    <location>
        <begin position="169"/>
        <end position="489"/>
    </location>
</feature>
<feature type="region of interest" description="Disordered" evidence="6">
    <location>
        <begin position="945"/>
        <end position="1015"/>
    </location>
</feature>
<evidence type="ECO:0000256" key="5">
    <source>
        <dbReference type="ARBA" id="ARBA00022801"/>
    </source>
</evidence>
<feature type="compositionally biased region" description="Pro residues" evidence="6">
    <location>
        <begin position="47"/>
        <end position="61"/>
    </location>
</feature>
<keyword evidence="4" id="KW-0833">Ubl conjugation pathway</keyword>
<feature type="compositionally biased region" description="Polar residues" evidence="6">
    <location>
        <begin position="986"/>
        <end position="1009"/>
    </location>
</feature>
<dbReference type="Proteomes" id="UP000322234">
    <property type="component" value="Unassembled WGS sequence"/>
</dbReference>
<dbReference type="InterPro" id="IPR028889">
    <property type="entry name" value="USP"/>
</dbReference>
<comment type="similarity">
    <text evidence="2">Belongs to the myozenin family.</text>
</comment>
<evidence type="ECO:0000256" key="2">
    <source>
        <dbReference type="ARBA" id="ARBA00009126"/>
    </source>
</evidence>
<dbReference type="GO" id="GO:0010996">
    <property type="term" value="P:response to auditory stimulus"/>
    <property type="evidence" value="ECO:0007669"/>
    <property type="project" value="TreeGrafter"/>
</dbReference>
<keyword evidence="5" id="KW-0378">Hydrolase</keyword>
<accession>A0A6B0R1W6</accession>
<evidence type="ECO:0000256" key="6">
    <source>
        <dbReference type="SAM" id="MobiDB-lite"/>
    </source>
</evidence>
<evidence type="ECO:0000256" key="3">
    <source>
        <dbReference type="ARBA" id="ARBA00022553"/>
    </source>
</evidence>
<name>A0A6B0R1W6_9CETA</name>
<evidence type="ECO:0000313" key="8">
    <source>
        <dbReference type="EMBL" id="MXQ81543.1"/>
    </source>
</evidence>
<evidence type="ECO:0000259" key="7">
    <source>
        <dbReference type="PROSITE" id="PS50235"/>
    </source>
</evidence>
<keyword evidence="3" id="KW-0597">Phosphoprotein</keyword>
<dbReference type="PANTHER" id="PTHR22975">
    <property type="entry name" value="UBIQUITIN SPECIFIC PROTEINASE"/>
    <property type="match status" value="1"/>
</dbReference>